<evidence type="ECO:0000256" key="1">
    <source>
        <dbReference type="SAM" id="MobiDB-lite"/>
    </source>
</evidence>
<organism evidence="2 3">
    <name type="scientific">Clavelina lepadiformis</name>
    <name type="common">Light-bulb sea squirt</name>
    <name type="synonym">Ascidia lepadiformis</name>
    <dbReference type="NCBI Taxonomy" id="159417"/>
    <lineage>
        <taxon>Eukaryota</taxon>
        <taxon>Metazoa</taxon>
        <taxon>Chordata</taxon>
        <taxon>Tunicata</taxon>
        <taxon>Ascidiacea</taxon>
        <taxon>Aplousobranchia</taxon>
        <taxon>Clavelinidae</taxon>
        <taxon>Clavelina</taxon>
    </lineage>
</organism>
<name>A0ABP0GRD0_CLALP</name>
<accession>A0ABP0GRD0</accession>
<dbReference type="Proteomes" id="UP001642483">
    <property type="component" value="Unassembled WGS sequence"/>
</dbReference>
<comment type="caution">
    <text evidence="2">The sequence shown here is derived from an EMBL/GenBank/DDBJ whole genome shotgun (WGS) entry which is preliminary data.</text>
</comment>
<proteinExistence type="predicted"/>
<evidence type="ECO:0000313" key="3">
    <source>
        <dbReference type="Proteomes" id="UP001642483"/>
    </source>
</evidence>
<gene>
    <name evidence="2" type="ORF">CVLEPA_LOCUS27667</name>
</gene>
<sequence length="163" mass="19483">MAMSSDSDDEAPSDISFTKSKQNALKSIKSVKDVLQRDKEEQKMLRQLHEMRNIKQKKQKTISLDILTQADESIKRKQARKRMFEEQHLSPEKEDNAEISCEEENDEHEMYTEISKTKRFVKQPDETVANFKERHLYKGRIRRINSKQLKHENFKRFAKVTRR</sequence>
<reference evidence="2 3" key="1">
    <citation type="submission" date="2024-02" db="EMBL/GenBank/DDBJ databases">
        <authorList>
            <person name="Daric V."/>
            <person name="Darras S."/>
        </authorList>
    </citation>
    <scope>NUCLEOTIDE SEQUENCE [LARGE SCALE GENOMIC DNA]</scope>
</reference>
<feature type="compositionally biased region" description="Acidic residues" evidence="1">
    <location>
        <begin position="97"/>
        <end position="107"/>
    </location>
</feature>
<feature type="compositionally biased region" description="Basic and acidic residues" evidence="1">
    <location>
        <begin position="85"/>
        <end position="96"/>
    </location>
</feature>
<protein>
    <submittedName>
        <fullName evidence="2">Uncharacterized protein</fullName>
    </submittedName>
</protein>
<keyword evidence="3" id="KW-1185">Reference proteome</keyword>
<feature type="region of interest" description="Disordered" evidence="1">
    <location>
        <begin position="85"/>
        <end position="117"/>
    </location>
</feature>
<evidence type="ECO:0000313" key="2">
    <source>
        <dbReference type="EMBL" id="CAK8694286.1"/>
    </source>
</evidence>
<dbReference type="EMBL" id="CAWYQH010000141">
    <property type="protein sequence ID" value="CAK8694286.1"/>
    <property type="molecule type" value="Genomic_DNA"/>
</dbReference>